<keyword evidence="2" id="KW-1185">Reference proteome</keyword>
<accession>A0AAD1RP75</accession>
<gene>
    <name evidence="1" type="ORF">PECUL_23A048665</name>
</gene>
<dbReference type="Gene3D" id="3.60.10.10">
    <property type="entry name" value="Endonuclease/exonuclease/phosphatase"/>
    <property type="match status" value="1"/>
</dbReference>
<name>A0AAD1RP75_PELCU</name>
<dbReference type="EMBL" id="OW240914">
    <property type="protein sequence ID" value="CAH2274843.1"/>
    <property type="molecule type" value="Genomic_DNA"/>
</dbReference>
<reference evidence="1" key="1">
    <citation type="submission" date="2022-03" db="EMBL/GenBank/DDBJ databases">
        <authorList>
            <person name="Alioto T."/>
            <person name="Alioto T."/>
            <person name="Gomez Garrido J."/>
        </authorList>
    </citation>
    <scope>NUCLEOTIDE SEQUENCE</scope>
</reference>
<dbReference type="AlphaFoldDB" id="A0AAD1RP75"/>
<dbReference type="SUPFAM" id="SSF56219">
    <property type="entry name" value="DNase I-like"/>
    <property type="match status" value="1"/>
</dbReference>
<dbReference type="Proteomes" id="UP001295444">
    <property type="component" value="Chromosome 03"/>
</dbReference>
<organism evidence="1 2">
    <name type="scientific">Pelobates cultripes</name>
    <name type="common">Western spadefoot toad</name>
    <dbReference type="NCBI Taxonomy" id="61616"/>
    <lineage>
        <taxon>Eukaryota</taxon>
        <taxon>Metazoa</taxon>
        <taxon>Chordata</taxon>
        <taxon>Craniata</taxon>
        <taxon>Vertebrata</taxon>
        <taxon>Euteleostomi</taxon>
        <taxon>Amphibia</taxon>
        <taxon>Batrachia</taxon>
        <taxon>Anura</taxon>
        <taxon>Pelobatoidea</taxon>
        <taxon>Pelobatidae</taxon>
        <taxon>Pelobates</taxon>
    </lineage>
</organism>
<proteinExistence type="predicted"/>
<sequence length="174" mass="20380">MDTSMGTSTLPGHVLRGMRETLHEFQLSDCWSVLHHADKDYSYYSPPHKSYSRTDYFFITHRHLDDLHSATIAPIIWLDHVPIIIMLTSRKQWVWRLNKSLLEDALLKAEIEDQLEHFFLENTPRDSNPETIWETHKCAIRGTLIRQANAISTPERHPRRRGEGIRQGRLAFPV</sequence>
<evidence type="ECO:0000313" key="2">
    <source>
        <dbReference type="Proteomes" id="UP001295444"/>
    </source>
</evidence>
<protein>
    <submittedName>
        <fullName evidence="1">Uncharacterized protein</fullName>
    </submittedName>
</protein>
<evidence type="ECO:0000313" key="1">
    <source>
        <dbReference type="EMBL" id="CAH2274843.1"/>
    </source>
</evidence>
<dbReference type="InterPro" id="IPR036691">
    <property type="entry name" value="Endo/exonu/phosph_ase_sf"/>
</dbReference>